<dbReference type="AlphaFoldDB" id="A0A7N2KT40"/>
<evidence type="ECO:0000313" key="2">
    <source>
        <dbReference type="Proteomes" id="UP000594261"/>
    </source>
</evidence>
<dbReference type="PANTHER" id="PTHR10925">
    <property type="entry name" value="N-ACETYLTRANSFERASE 10"/>
    <property type="match status" value="1"/>
</dbReference>
<dbReference type="InterPro" id="IPR032672">
    <property type="entry name" value="TmcA/NAT10/Kre33"/>
</dbReference>
<proteinExistence type="predicted"/>
<dbReference type="EnsemblPlants" id="QL02p014306:mrna">
    <property type="protein sequence ID" value="QL02p014306:mrna"/>
    <property type="gene ID" value="QL02p014306"/>
</dbReference>
<dbReference type="Proteomes" id="UP000594261">
    <property type="component" value="Chromosome 2"/>
</dbReference>
<dbReference type="InParanoid" id="A0A7N2KT40"/>
<dbReference type="Gramene" id="QL02p014306:mrna">
    <property type="protein sequence ID" value="QL02p014306:mrna"/>
    <property type="gene ID" value="QL02p014306"/>
</dbReference>
<organism evidence="1 2">
    <name type="scientific">Quercus lobata</name>
    <name type="common">Valley oak</name>
    <dbReference type="NCBI Taxonomy" id="97700"/>
    <lineage>
        <taxon>Eukaryota</taxon>
        <taxon>Viridiplantae</taxon>
        <taxon>Streptophyta</taxon>
        <taxon>Embryophyta</taxon>
        <taxon>Tracheophyta</taxon>
        <taxon>Spermatophyta</taxon>
        <taxon>Magnoliopsida</taxon>
        <taxon>eudicotyledons</taxon>
        <taxon>Gunneridae</taxon>
        <taxon>Pentapetalae</taxon>
        <taxon>rosids</taxon>
        <taxon>fabids</taxon>
        <taxon>Fagales</taxon>
        <taxon>Fagaceae</taxon>
        <taxon>Quercus</taxon>
    </lineage>
</organism>
<dbReference type="GO" id="GO:1990883">
    <property type="term" value="F:18S rRNA cytidine N-acetyltransferase activity"/>
    <property type="evidence" value="ECO:0007669"/>
    <property type="project" value="TreeGrafter"/>
</dbReference>
<dbReference type="PANTHER" id="PTHR10925:SF5">
    <property type="entry name" value="RNA CYTIDINE ACETYLTRANSFERASE"/>
    <property type="match status" value="1"/>
</dbReference>
<reference evidence="1" key="2">
    <citation type="submission" date="2021-01" db="UniProtKB">
        <authorList>
            <consortium name="EnsemblPlants"/>
        </authorList>
    </citation>
    <scope>IDENTIFICATION</scope>
</reference>
<dbReference type="GO" id="GO:0000049">
    <property type="term" value="F:tRNA binding"/>
    <property type="evidence" value="ECO:0007669"/>
    <property type="project" value="TreeGrafter"/>
</dbReference>
<evidence type="ECO:0000313" key="1">
    <source>
        <dbReference type="EnsemblPlants" id="QL02p014306:mrna"/>
    </source>
</evidence>
<name>A0A7N2KT40_QUELO</name>
<sequence>MLHLDKTLQSTVTSLAARGHGKSAALGLASAGAIAAGLENLKTLFEFICKGFDTLIRFQAEITRLLNLSFREMEYKLVMSILDPKINFMELESTLSTSDGFLSSFKICCHHMI</sequence>
<keyword evidence="2" id="KW-1185">Reference proteome</keyword>
<dbReference type="GO" id="GO:1904812">
    <property type="term" value="P:rRNA acetylation involved in maturation of SSU-rRNA"/>
    <property type="evidence" value="ECO:0007669"/>
    <property type="project" value="TreeGrafter"/>
</dbReference>
<protein>
    <submittedName>
        <fullName evidence="1">Uncharacterized protein</fullName>
    </submittedName>
</protein>
<accession>A0A7N2KT40</accession>
<dbReference type="GO" id="GO:0005730">
    <property type="term" value="C:nucleolus"/>
    <property type="evidence" value="ECO:0007669"/>
    <property type="project" value="TreeGrafter"/>
</dbReference>
<reference evidence="2" key="1">
    <citation type="journal article" date="2016" name="G3 (Bethesda)">
        <title>First Draft Assembly and Annotation of the Genome of a California Endemic Oak Quercus lobata Nee (Fagaceae).</title>
        <authorList>
            <person name="Sork V.L."/>
            <person name="Fitz-Gibbon S.T."/>
            <person name="Puiu D."/>
            <person name="Crepeau M."/>
            <person name="Gugger P.F."/>
            <person name="Sherman R."/>
            <person name="Stevens K."/>
            <person name="Langley C.H."/>
            <person name="Pellegrini M."/>
            <person name="Salzberg S.L."/>
        </authorList>
    </citation>
    <scope>NUCLEOTIDE SEQUENCE [LARGE SCALE GENOMIC DNA]</scope>
    <source>
        <strain evidence="2">cv. SW786</strain>
    </source>
</reference>
<dbReference type="GO" id="GO:0030686">
    <property type="term" value="C:90S preribosome"/>
    <property type="evidence" value="ECO:0007669"/>
    <property type="project" value="TreeGrafter"/>
</dbReference>